<gene>
    <name evidence="1" type="primary">ORF79459</name>
</gene>
<reference evidence="1" key="1">
    <citation type="submission" date="2014-12" db="EMBL/GenBank/DDBJ databases">
        <title>Insight into the proteome of Arion vulgaris.</title>
        <authorList>
            <person name="Aradska J."/>
            <person name="Bulat T."/>
            <person name="Smidak R."/>
            <person name="Sarate P."/>
            <person name="Gangsoo J."/>
            <person name="Sialana F."/>
            <person name="Bilban M."/>
            <person name="Lubec G."/>
        </authorList>
    </citation>
    <scope>NUCLEOTIDE SEQUENCE</scope>
    <source>
        <tissue evidence="1">Skin</tissue>
    </source>
</reference>
<name>A0A0B6ZV79_9EUPU</name>
<feature type="non-terminal residue" evidence="1">
    <location>
        <position position="54"/>
    </location>
</feature>
<evidence type="ECO:0000313" key="1">
    <source>
        <dbReference type="EMBL" id="CEK71695.1"/>
    </source>
</evidence>
<sequence>MLYAQSSITEVTMSVDLLCSAQYLWLSITDVVFSYPRYKYDRKINIPNKLWLDA</sequence>
<protein>
    <submittedName>
        <fullName evidence="1">Uncharacterized protein</fullName>
    </submittedName>
</protein>
<dbReference type="EMBL" id="HACG01024830">
    <property type="protein sequence ID" value="CEK71695.1"/>
    <property type="molecule type" value="Transcribed_RNA"/>
</dbReference>
<organism evidence="1">
    <name type="scientific">Arion vulgaris</name>
    <dbReference type="NCBI Taxonomy" id="1028688"/>
    <lineage>
        <taxon>Eukaryota</taxon>
        <taxon>Metazoa</taxon>
        <taxon>Spiralia</taxon>
        <taxon>Lophotrochozoa</taxon>
        <taxon>Mollusca</taxon>
        <taxon>Gastropoda</taxon>
        <taxon>Heterobranchia</taxon>
        <taxon>Euthyneura</taxon>
        <taxon>Panpulmonata</taxon>
        <taxon>Eupulmonata</taxon>
        <taxon>Stylommatophora</taxon>
        <taxon>Helicina</taxon>
        <taxon>Arionoidea</taxon>
        <taxon>Arionidae</taxon>
        <taxon>Arion</taxon>
    </lineage>
</organism>
<dbReference type="AlphaFoldDB" id="A0A0B6ZV79"/>
<accession>A0A0B6ZV79</accession>
<proteinExistence type="predicted"/>